<evidence type="ECO:0000256" key="3">
    <source>
        <dbReference type="ARBA" id="ARBA00022527"/>
    </source>
</evidence>
<feature type="transmembrane region" description="Helical" evidence="20">
    <location>
        <begin position="425"/>
        <end position="445"/>
    </location>
</feature>
<keyword evidence="14 20" id="KW-0472">Membrane</keyword>
<keyword evidence="8" id="KW-0732">Signal</keyword>
<evidence type="ECO:0000256" key="7">
    <source>
        <dbReference type="ARBA" id="ARBA00022692"/>
    </source>
</evidence>
<dbReference type="Pfam" id="PF13855">
    <property type="entry name" value="LRR_8"/>
    <property type="match status" value="1"/>
</dbReference>
<evidence type="ECO:0000256" key="5">
    <source>
        <dbReference type="ARBA" id="ARBA00022614"/>
    </source>
</evidence>
<keyword evidence="3" id="KW-0723">Serine/threonine-protein kinase</keyword>
<dbReference type="AlphaFoldDB" id="A0A834YBH2"/>
<dbReference type="Pfam" id="PF08263">
    <property type="entry name" value="LRRNT_2"/>
    <property type="match status" value="1"/>
</dbReference>
<evidence type="ECO:0000256" key="2">
    <source>
        <dbReference type="ARBA" id="ARBA00012513"/>
    </source>
</evidence>
<keyword evidence="5" id="KW-0433">Leucine-rich repeat</keyword>
<evidence type="ECO:0000256" key="14">
    <source>
        <dbReference type="ARBA" id="ARBA00023136"/>
    </source>
</evidence>
<dbReference type="Gene3D" id="3.80.10.10">
    <property type="entry name" value="Ribonuclease Inhibitor"/>
    <property type="match status" value="2"/>
</dbReference>
<keyword evidence="11" id="KW-0418">Kinase</keyword>
<dbReference type="OrthoDB" id="676979at2759"/>
<feature type="domain" description="Protein kinase" evidence="21">
    <location>
        <begin position="494"/>
        <end position="646"/>
    </location>
</feature>
<dbReference type="Gene3D" id="3.30.200.20">
    <property type="entry name" value="Phosphorylase Kinase, domain 1"/>
    <property type="match status" value="1"/>
</dbReference>
<evidence type="ECO:0000256" key="18">
    <source>
        <dbReference type="ARBA" id="ARBA00048679"/>
    </source>
</evidence>
<dbReference type="FunFam" id="3.80.10.10:FF:000041">
    <property type="entry name" value="LRR receptor-like serine/threonine-protein kinase ERECTA"/>
    <property type="match status" value="1"/>
</dbReference>
<keyword evidence="16" id="KW-0325">Glycoprotein</keyword>
<evidence type="ECO:0000256" key="16">
    <source>
        <dbReference type="ARBA" id="ARBA00023180"/>
    </source>
</evidence>
<dbReference type="SUPFAM" id="SSF56112">
    <property type="entry name" value="Protein kinase-like (PK-like)"/>
    <property type="match status" value="1"/>
</dbReference>
<dbReference type="EC" id="2.7.11.1" evidence="2"/>
<dbReference type="PROSITE" id="PS00107">
    <property type="entry name" value="PROTEIN_KINASE_ATP"/>
    <property type="match status" value="1"/>
</dbReference>
<dbReference type="InterPro" id="IPR011009">
    <property type="entry name" value="Kinase-like_dom_sf"/>
</dbReference>
<dbReference type="InterPro" id="IPR017441">
    <property type="entry name" value="Protein_kinase_ATP_BS"/>
</dbReference>
<dbReference type="GO" id="GO:0016020">
    <property type="term" value="C:membrane"/>
    <property type="evidence" value="ECO:0007669"/>
    <property type="project" value="UniProtKB-SubCell"/>
</dbReference>
<dbReference type="FunFam" id="3.30.200.20:FF:000309">
    <property type="entry name" value="Leucine-rich repeat receptor protein kinase MSP1"/>
    <property type="match status" value="1"/>
</dbReference>
<dbReference type="PANTHER" id="PTHR48005">
    <property type="entry name" value="LEUCINE RICH REPEAT KINASE 2"/>
    <property type="match status" value="1"/>
</dbReference>
<dbReference type="EMBL" id="JABCRI010000023">
    <property type="protein sequence ID" value="KAF8378423.1"/>
    <property type="molecule type" value="Genomic_DNA"/>
</dbReference>
<comment type="catalytic activity">
    <reaction evidence="17">
        <text>L-threonyl-[protein] + ATP = O-phospho-L-threonyl-[protein] + ADP + H(+)</text>
        <dbReference type="Rhea" id="RHEA:46608"/>
        <dbReference type="Rhea" id="RHEA-COMP:11060"/>
        <dbReference type="Rhea" id="RHEA-COMP:11605"/>
        <dbReference type="ChEBI" id="CHEBI:15378"/>
        <dbReference type="ChEBI" id="CHEBI:30013"/>
        <dbReference type="ChEBI" id="CHEBI:30616"/>
        <dbReference type="ChEBI" id="CHEBI:61977"/>
        <dbReference type="ChEBI" id="CHEBI:456216"/>
        <dbReference type="EC" id="2.7.11.1"/>
    </reaction>
</comment>
<keyword evidence="7 20" id="KW-0812">Transmembrane</keyword>
<evidence type="ECO:0000256" key="17">
    <source>
        <dbReference type="ARBA" id="ARBA00047899"/>
    </source>
</evidence>
<evidence type="ECO:0000256" key="20">
    <source>
        <dbReference type="SAM" id="Phobius"/>
    </source>
</evidence>
<evidence type="ECO:0000313" key="23">
    <source>
        <dbReference type="Proteomes" id="UP000655225"/>
    </source>
</evidence>
<dbReference type="GO" id="GO:0004674">
    <property type="term" value="F:protein serine/threonine kinase activity"/>
    <property type="evidence" value="ECO:0007669"/>
    <property type="project" value="UniProtKB-KW"/>
</dbReference>
<dbReference type="Pfam" id="PF00560">
    <property type="entry name" value="LRR_1"/>
    <property type="match status" value="2"/>
</dbReference>
<comment type="catalytic activity">
    <reaction evidence="18">
        <text>L-seryl-[protein] + ATP = O-phospho-L-seryl-[protein] + ADP + H(+)</text>
        <dbReference type="Rhea" id="RHEA:17989"/>
        <dbReference type="Rhea" id="RHEA-COMP:9863"/>
        <dbReference type="Rhea" id="RHEA-COMP:11604"/>
        <dbReference type="ChEBI" id="CHEBI:15378"/>
        <dbReference type="ChEBI" id="CHEBI:29999"/>
        <dbReference type="ChEBI" id="CHEBI:30616"/>
        <dbReference type="ChEBI" id="CHEBI:83421"/>
        <dbReference type="ChEBI" id="CHEBI:456216"/>
        <dbReference type="EC" id="2.7.11.1"/>
    </reaction>
</comment>
<evidence type="ECO:0000256" key="11">
    <source>
        <dbReference type="ARBA" id="ARBA00022777"/>
    </source>
</evidence>
<evidence type="ECO:0000256" key="15">
    <source>
        <dbReference type="ARBA" id="ARBA00023170"/>
    </source>
</evidence>
<comment type="subcellular location">
    <subcellularLocation>
        <location evidence="1">Membrane</location>
        <topology evidence="1">Single-pass type I membrane protein</topology>
    </subcellularLocation>
</comment>
<keyword evidence="6" id="KW-0808">Transferase</keyword>
<evidence type="ECO:0000256" key="4">
    <source>
        <dbReference type="ARBA" id="ARBA00022553"/>
    </source>
</evidence>
<dbReference type="InterPro" id="IPR013210">
    <property type="entry name" value="LRR_N_plant-typ"/>
</dbReference>
<keyword evidence="12 19" id="KW-0067">ATP-binding</keyword>
<gene>
    <name evidence="22" type="ORF">HHK36_029762</name>
</gene>
<dbReference type="GO" id="GO:0005524">
    <property type="term" value="F:ATP binding"/>
    <property type="evidence" value="ECO:0007669"/>
    <property type="project" value="UniProtKB-UniRule"/>
</dbReference>
<comment type="caution">
    <text evidence="22">The sequence shown here is derived from an EMBL/GenBank/DDBJ whole genome shotgun (WGS) entry which is preliminary data.</text>
</comment>
<keyword evidence="15" id="KW-0675">Receptor</keyword>
<evidence type="ECO:0000256" key="9">
    <source>
        <dbReference type="ARBA" id="ARBA00022737"/>
    </source>
</evidence>
<dbReference type="Pfam" id="PF00069">
    <property type="entry name" value="Pkinase"/>
    <property type="match status" value="1"/>
</dbReference>
<dbReference type="FunFam" id="3.80.10.10:FF:000722">
    <property type="entry name" value="Leucine-rich repeat receptor-like protein kinase"/>
    <property type="match status" value="1"/>
</dbReference>
<dbReference type="InterPro" id="IPR008266">
    <property type="entry name" value="Tyr_kinase_AS"/>
</dbReference>
<evidence type="ECO:0000259" key="21">
    <source>
        <dbReference type="PROSITE" id="PS50011"/>
    </source>
</evidence>
<evidence type="ECO:0000256" key="1">
    <source>
        <dbReference type="ARBA" id="ARBA00004479"/>
    </source>
</evidence>
<dbReference type="Proteomes" id="UP000655225">
    <property type="component" value="Unassembled WGS sequence"/>
</dbReference>
<feature type="binding site" evidence="19">
    <location>
        <position position="522"/>
    </location>
    <ligand>
        <name>ATP</name>
        <dbReference type="ChEBI" id="CHEBI:30616"/>
    </ligand>
</feature>
<dbReference type="Gene3D" id="1.10.510.10">
    <property type="entry name" value="Transferase(Phosphotransferase) domain 1"/>
    <property type="match status" value="1"/>
</dbReference>
<sequence length="646" mass="73062">MSPAITVPTNVMEQEMAKRCICNDLITVANIEKSIGLTLVAEIVWVLLIFSNSVLASELEVESLLKWKDSLQRRDSLSSWTRSPNSTAPCPCKWVGIACNEARSVSELNLANLRLRAQWFNTRQHRYFKKLSLEGPRWEHAYWPDPSSYSLILLDVNTNQISGKIPLEIGNMLCEGGNLIQLTADSNHFTGSVPKDLRNCSNLNRVRLERNQLVANITQDFGVYPHLYYIDLSYNRLYGELTPNWGECRNLRVLRISGNKISGKIPAEFGELTQLGILDLSSNQLVGEIPKELGKLSALYSLGLNDNKLSGQIGNLVHLQNPLDLSHNSLRGEIPRQLGNMMMLENLNLSHNVLSGSVPSSFNKMLSLSFVDLSYNDLEGPLPAIKAFQEAPQEAFSHNKGLCGKVRGLPPCKQSPKNRSSMEDIYKVLISIIFVAMFALILLSIRTICLFRQKWKEEEVKQVERDSKNEDLFSIWNYDGKILYEDIIEATEDFDSKYCIGTGGNGRVYKAELPTGQIVALKKLHPMDDKVLGNEKSFRNEIRVLAKIRHRSIVKLYGFCSHRRHTFLVYTERGSLARILSNDIEASELDWERRVKIIESIAHALSYMHHDCTPPIIHRDISSNNVLLNSEFEAHVSDFGIISLGY</sequence>
<dbReference type="InterPro" id="IPR032675">
    <property type="entry name" value="LRR_dom_sf"/>
</dbReference>
<dbReference type="PROSITE" id="PS00109">
    <property type="entry name" value="PROTEIN_KINASE_TYR"/>
    <property type="match status" value="1"/>
</dbReference>
<evidence type="ECO:0000256" key="10">
    <source>
        <dbReference type="ARBA" id="ARBA00022741"/>
    </source>
</evidence>
<dbReference type="PROSITE" id="PS50011">
    <property type="entry name" value="PROTEIN_KINASE_DOM"/>
    <property type="match status" value="1"/>
</dbReference>
<evidence type="ECO:0000313" key="22">
    <source>
        <dbReference type="EMBL" id="KAF8378423.1"/>
    </source>
</evidence>
<dbReference type="PANTHER" id="PTHR48005:SF70">
    <property type="entry name" value="MDIS1-INTERACTING RECEPTOR LIKE KINASE 2-LIKE"/>
    <property type="match status" value="1"/>
</dbReference>
<reference evidence="22 23" key="1">
    <citation type="submission" date="2020-04" db="EMBL/GenBank/DDBJ databases">
        <title>Plant Genome Project.</title>
        <authorList>
            <person name="Zhang R.-G."/>
        </authorList>
    </citation>
    <scope>NUCLEOTIDE SEQUENCE [LARGE SCALE GENOMIC DNA]</scope>
    <source>
        <strain evidence="22">YNK0</strain>
        <tissue evidence="22">Leaf</tissue>
    </source>
</reference>
<dbReference type="InterPro" id="IPR001611">
    <property type="entry name" value="Leu-rich_rpt"/>
</dbReference>
<dbReference type="OMA" id="RTICLFR"/>
<keyword evidence="4" id="KW-0597">Phosphoprotein</keyword>
<evidence type="ECO:0000256" key="13">
    <source>
        <dbReference type="ARBA" id="ARBA00022989"/>
    </source>
</evidence>
<name>A0A834YBH2_TETSI</name>
<keyword evidence="9" id="KW-0677">Repeat</keyword>
<protein>
    <recommendedName>
        <fullName evidence="2">non-specific serine/threonine protein kinase</fullName>
        <ecNumber evidence="2">2.7.11.1</ecNumber>
    </recommendedName>
</protein>
<evidence type="ECO:0000256" key="12">
    <source>
        <dbReference type="ARBA" id="ARBA00022840"/>
    </source>
</evidence>
<proteinExistence type="predicted"/>
<organism evidence="22 23">
    <name type="scientific">Tetracentron sinense</name>
    <name type="common">Spur-leaf</name>
    <dbReference type="NCBI Taxonomy" id="13715"/>
    <lineage>
        <taxon>Eukaryota</taxon>
        <taxon>Viridiplantae</taxon>
        <taxon>Streptophyta</taxon>
        <taxon>Embryophyta</taxon>
        <taxon>Tracheophyta</taxon>
        <taxon>Spermatophyta</taxon>
        <taxon>Magnoliopsida</taxon>
        <taxon>Trochodendrales</taxon>
        <taxon>Trochodendraceae</taxon>
        <taxon>Tetracentron</taxon>
    </lineage>
</organism>
<keyword evidence="13 20" id="KW-1133">Transmembrane helix</keyword>
<dbReference type="InterPro" id="IPR051420">
    <property type="entry name" value="Ser_Thr_Kinases_DiverseReg"/>
</dbReference>
<evidence type="ECO:0000256" key="8">
    <source>
        <dbReference type="ARBA" id="ARBA00022729"/>
    </source>
</evidence>
<accession>A0A834YBH2</accession>
<keyword evidence="10 19" id="KW-0547">Nucleotide-binding</keyword>
<dbReference type="SUPFAM" id="SSF52058">
    <property type="entry name" value="L domain-like"/>
    <property type="match status" value="1"/>
</dbReference>
<evidence type="ECO:0000256" key="6">
    <source>
        <dbReference type="ARBA" id="ARBA00022679"/>
    </source>
</evidence>
<dbReference type="InterPro" id="IPR000719">
    <property type="entry name" value="Prot_kinase_dom"/>
</dbReference>
<keyword evidence="23" id="KW-1185">Reference proteome</keyword>
<evidence type="ECO:0000256" key="19">
    <source>
        <dbReference type="PROSITE-ProRule" id="PRU10141"/>
    </source>
</evidence>